<feature type="compositionally biased region" description="Gly residues" evidence="1">
    <location>
        <begin position="310"/>
        <end position="358"/>
    </location>
</feature>
<keyword evidence="2" id="KW-0732">Signal</keyword>
<dbReference type="STRING" id="1755647.AS156_00405"/>
<proteinExistence type="predicted"/>
<evidence type="ECO:0000256" key="2">
    <source>
        <dbReference type="SAM" id="SignalP"/>
    </source>
</evidence>
<gene>
    <name evidence="4" type="ORF">FBZ93_101232</name>
</gene>
<protein>
    <recommendedName>
        <fullName evidence="3">DUF5666 domain-containing protein</fullName>
    </recommendedName>
</protein>
<keyword evidence="5" id="KW-1185">Reference proteome</keyword>
<feature type="compositionally biased region" description="Low complexity" evidence="1">
    <location>
        <begin position="300"/>
        <end position="309"/>
    </location>
</feature>
<dbReference type="AlphaFoldDB" id="A0A560MHY9"/>
<comment type="caution">
    <text evidence="4">The sequence shown here is derived from an EMBL/GenBank/DDBJ whole genome shotgun (WGS) entry which is preliminary data.</text>
</comment>
<evidence type="ECO:0000256" key="1">
    <source>
        <dbReference type="SAM" id="MobiDB-lite"/>
    </source>
</evidence>
<evidence type="ECO:0000259" key="3">
    <source>
        <dbReference type="Pfam" id="PF18914"/>
    </source>
</evidence>
<evidence type="ECO:0000313" key="5">
    <source>
        <dbReference type="Proteomes" id="UP000321304"/>
    </source>
</evidence>
<organism evidence="4 5">
    <name type="scientific">Bradyrhizobium macuxiense</name>
    <dbReference type="NCBI Taxonomy" id="1755647"/>
    <lineage>
        <taxon>Bacteria</taxon>
        <taxon>Pseudomonadati</taxon>
        <taxon>Pseudomonadota</taxon>
        <taxon>Alphaproteobacteria</taxon>
        <taxon>Hyphomicrobiales</taxon>
        <taxon>Nitrobacteraceae</taxon>
        <taxon>Bradyrhizobium</taxon>
    </lineage>
</organism>
<feature type="compositionally biased region" description="Gly residues" evidence="1">
    <location>
        <begin position="366"/>
        <end position="417"/>
    </location>
</feature>
<feature type="region of interest" description="Disordered" evidence="1">
    <location>
        <begin position="294"/>
        <end position="417"/>
    </location>
</feature>
<feature type="domain" description="DUF5666" evidence="3">
    <location>
        <begin position="120"/>
        <end position="170"/>
    </location>
</feature>
<feature type="signal peptide" evidence="2">
    <location>
        <begin position="1"/>
        <end position="25"/>
    </location>
</feature>
<dbReference type="Pfam" id="PF18914">
    <property type="entry name" value="DUF5666"/>
    <property type="match status" value="1"/>
</dbReference>
<reference evidence="4 5" key="1">
    <citation type="submission" date="2019-06" db="EMBL/GenBank/DDBJ databases">
        <title>Genomic Encyclopedia of Type Strains, Phase IV (KMG-V): Genome sequencing to study the core and pangenomes of soil and plant-associated prokaryotes.</title>
        <authorList>
            <person name="Whitman W."/>
        </authorList>
    </citation>
    <scope>NUCLEOTIDE SEQUENCE [LARGE SCALE GENOMIC DNA]</scope>
    <source>
        <strain evidence="4 5">BR 10355</strain>
    </source>
</reference>
<dbReference type="InterPro" id="IPR043724">
    <property type="entry name" value="DUF5666"/>
</dbReference>
<dbReference type="Proteomes" id="UP000321304">
    <property type="component" value="Unassembled WGS sequence"/>
</dbReference>
<dbReference type="OrthoDB" id="7271690at2"/>
<dbReference type="RefSeq" id="WP_146984170.1">
    <property type="nucleotide sequence ID" value="NZ_VITY01000001.1"/>
</dbReference>
<evidence type="ECO:0000313" key="4">
    <source>
        <dbReference type="EMBL" id="TWC06941.1"/>
    </source>
</evidence>
<accession>A0A560MHY9</accession>
<feature type="chain" id="PRO_5022081637" description="DUF5666 domain-containing protein" evidence="2">
    <location>
        <begin position="26"/>
        <end position="417"/>
    </location>
</feature>
<name>A0A560MHY9_9BRAD</name>
<sequence>MSGPIISRRALLAAFWLAGTSLAGAQVRKRGNDQGIGGTGITGSDQGIGGTGIVGVIQRFGSIYVNGERVAYAADVPVRIDGEVASAKALRIGQLARVVAERDAGGTLSTKRIDVASEVTGPVEQMKSGELTVLGQKVAWSGRESWLKVGAHVAVFGLRRTDGVVVASLVQERHDAAMRVAGPLERDRAGTLRIGELKLSGVDAALAGQRVQAEGHVAQGVMQVSRSRADDFSDLAGAKRLLIEAYVRRVGNDLQLGSGFVARDHSRFSPAADTRVVVNAQLTGTRELRVESVQSVAKFPGSSVRSPGTPGRGSGGGPGPGGGSGPGGRGGPGGGSGGGPGGGPSGPSGGLPPGGGGPAPDPLSGGTTGPGPGGFGSPGGPLGPGGGGGPFGPGGGFGGGGFGGGGPGGGMGGGGRR</sequence>
<dbReference type="EMBL" id="VITY01000001">
    <property type="protein sequence ID" value="TWC06941.1"/>
    <property type="molecule type" value="Genomic_DNA"/>
</dbReference>